<proteinExistence type="predicted"/>
<dbReference type="Proteomes" id="UP000051936">
    <property type="component" value="Unassembled WGS sequence"/>
</dbReference>
<keyword evidence="1" id="KW-1133">Transmembrane helix</keyword>
<reference evidence="2 3" key="1">
    <citation type="submission" date="2015-09" db="EMBL/GenBank/DDBJ databases">
        <title>Draft Genome Sequence of Bradyrhizobium manausense Strain BR 3351T, a Novel Symbiotic Nitrogen-Fixing Alphaproteobacterium Isolated from Brazilian Amazon Rain Forest.</title>
        <authorList>
            <person name="De Araujo J.L."/>
            <person name="Zilli J.E."/>
        </authorList>
    </citation>
    <scope>NUCLEOTIDE SEQUENCE [LARGE SCALE GENOMIC DNA]</scope>
    <source>
        <strain evidence="2 3">BR3351</strain>
    </source>
</reference>
<comment type="caution">
    <text evidence="2">The sequence shown here is derived from an EMBL/GenBank/DDBJ whole genome shotgun (WGS) entry which is preliminary data.</text>
</comment>
<gene>
    <name evidence="2" type="ORF">AOQ71_15485</name>
</gene>
<dbReference type="EMBL" id="LJYG01000061">
    <property type="protein sequence ID" value="KRQ12972.1"/>
    <property type="molecule type" value="Genomic_DNA"/>
</dbReference>
<protein>
    <submittedName>
        <fullName evidence="2">Uncharacterized protein</fullName>
    </submittedName>
</protein>
<name>A0A0R3DZZ5_9BRAD</name>
<evidence type="ECO:0000256" key="1">
    <source>
        <dbReference type="SAM" id="Phobius"/>
    </source>
</evidence>
<keyword evidence="1" id="KW-0812">Transmembrane</keyword>
<accession>A0A0R3DZZ5</accession>
<sequence>MTILAILSIWLLLNVLFVLIVVPPRGSRSRLNRSGTILAPVPIEKNQDQLDSNETFSLRHALGSLATGVFFVLMPRLIAIREVIVRLWNRTRRYKA</sequence>
<evidence type="ECO:0000313" key="2">
    <source>
        <dbReference type="EMBL" id="KRQ12972.1"/>
    </source>
</evidence>
<organism evidence="2 3">
    <name type="scientific">Bradyrhizobium manausense</name>
    <dbReference type="NCBI Taxonomy" id="989370"/>
    <lineage>
        <taxon>Bacteria</taxon>
        <taxon>Pseudomonadati</taxon>
        <taxon>Pseudomonadota</taxon>
        <taxon>Alphaproteobacteria</taxon>
        <taxon>Hyphomicrobiales</taxon>
        <taxon>Nitrobacteraceae</taxon>
        <taxon>Bradyrhizobium</taxon>
    </lineage>
</organism>
<dbReference type="AlphaFoldDB" id="A0A0R3DZZ5"/>
<keyword evidence="1" id="KW-0472">Membrane</keyword>
<keyword evidence="3" id="KW-1185">Reference proteome</keyword>
<evidence type="ECO:0000313" key="3">
    <source>
        <dbReference type="Proteomes" id="UP000051936"/>
    </source>
</evidence>
<feature type="transmembrane region" description="Helical" evidence="1">
    <location>
        <begin position="61"/>
        <end position="84"/>
    </location>
</feature>